<reference evidence="6 7" key="1">
    <citation type="submission" date="2021-07" db="EMBL/GenBank/DDBJ databases">
        <title>Whole Genome Sequence of Nocardia Iowensis.</title>
        <authorList>
            <person name="Lamm A."/>
            <person name="Collins-Fairclough A.M."/>
            <person name="Bunk B."/>
            <person name="Sproer C."/>
        </authorList>
    </citation>
    <scope>NUCLEOTIDE SEQUENCE [LARGE SCALE GENOMIC DNA]</scope>
    <source>
        <strain evidence="6 7">NRRL 5646</strain>
    </source>
</reference>
<accession>A0ABX8RP61</accession>
<protein>
    <recommendedName>
        <fullName evidence="5">S-adenosyl-L-methionine-dependent methyltransferase</fullName>
        <ecNumber evidence="5">2.1.1.-</ecNumber>
    </recommendedName>
</protein>
<evidence type="ECO:0000313" key="6">
    <source>
        <dbReference type="EMBL" id="QXN90095.1"/>
    </source>
</evidence>
<dbReference type="EMBL" id="CP078145">
    <property type="protein sequence ID" value="QXN90095.1"/>
    <property type="molecule type" value="Genomic_DNA"/>
</dbReference>
<dbReference type="InterPro" id="IPR011610">
    <property type="entry name" value="SAM_mthyl_Trfase_ML2640-like"/>
</dbReference>
<proteinExistence type="inferred from homology"/>
<organism evidence="6 7">
    <name type="scientific">Nocardia iowensis</name>
    <dbReference type="NCBI Taxonomy" id="204891"/>
    <lineage>
        <taxon>Bacteria</taxon>
        <taxon>Bacillati</taxon>
        <taxon>Actinomycetota</taxon>
        <taxon>Actinomycetes</taxon>
        <taxon>Mycobacteriales</taxon>
        <taxon>Nocardiaceae</taxon>
        <taxon>Nocardia</taxon>
    </lineage>
</organism>
<keyword evidence="3 6" id="KW-0808">Transferase</keyword>
<dbReference type="InterPro" id="IPR007213">
    <property type="entry name" value="Ppm1/Ppm2/Tcmp"/>
</dbReference>
<keyword evidence="2 5" id="KW-0489">Methyltransferase</keyword>
<evidence type="ECO:0000256" key="1">
    <source>
        <dbReference type="ARBA" id="ARBA00003907"/>
    </source>
</evidence>
<dbReference type="GO" id="GO:0008168">
    <property type="term" value="F:methyltransferase activity"/>
    <property type="evidence" value="ECO:0007669"/>
    <property type="project" value="UniProtKB-KW"/>
</dbReference>
<dbReference type="NCBIfam" id="TIGR00027">
    <property type="entry name" value="mthyl_TIGR00027"/>
    <property type="match status" value="1"/>
</dbReference>
<name>A0ABX8RP61_NOCIO</name>
<dbReference type="GO" id="GO:0032259">
    <property type="term" value="P:methylation"/>
    <property type="evidence" value="ECO:0007669"/>
    <property type="project" value="UniProtKB-KW"/>
</dbReference>
<sequence length="298" mass="32554">MRRTGDSWGVTESVGATALAVAGARALEHCRDDRLFEDPFAELFLVATGDPMWIAVAQGDLSLMDTAAAIEYEPSIAAIAARTSYFDDVIEEAAAAGIGQFVLLAAGLDARAYRLKALAAATVYEVDLPRVLEFKAEALDGKQPVGERRTVAVDLRDAWPAALRRAGFDPSKPTLWLIEGLLRYLPLHDQKALLHEVTALSAPGSRVTLNDWPVNTDPTDRMLRIWDKIGAGDVRTLTFTDESDPGPLLTDQGWVVSLGNLLGILDRHTRAITDKTRRILEQHVLLTAVLPRPNNQNL</sequence>
<gene>
    <name evidence="6" type="ORF">KV110_32415</name>
</gene>
<evidence type="ECO:0000256" key="4">
    <source>
        <dbReference type="ARBA" id="ARBA00022691"/>
    </source>
</evidence>
<keyword evidence="4 5" id="KW-0949">S-adenosyl-L-methionine</keyword>
<comment type="function">
    <text evidence="1 5">Exhibits S-adenosyl-L-methionine-dependent methyltransferase activity.</text>
</comment>
<dbReference type="EC" id="2.1.1.-" evidence="5"/>
<keyword evidence="7" id="KW-1185">Reference proteome</keyword>
<dbReference type="Pfam" id="PF04072">
    <property type="entry name" value="LCM"/>
    <property type="match status" value="1"/>
</dbReference>
<comment type="similarity">
    <text evidence="5">Belongs to the UPF0677 family.</text>
</comment>
<evidence type="ECO:0000256" key="2">
    <source>
        <dbReference type="ARBA" id="ARBA00022603"/>
    </source>
</evidence>
<dbReference type="RefSeq" id="WP_218470967.1">
    <property type="nucleotide sequence ID" value="NZ_BAABJN010000006.1"/>
</dbReference>
<dbReference type="PANTHER" id="PTHR43619:SF2">
    <property type="entry name" value="S-ADENOSYL-L-METHIONINE-DEPENDENT METHYLTRANSFERASES SUPERFAMILY PROTEIN"/>
    <property type="match status" value="1"/>
</dbReference>
<evidence type="ECO:0000313" key="7">
    <source>
        <dbReference type="Proteomes" id="UP000694257"/>
    </source>
</evidence>
<dbReference type="Proteomes" id="UP000694257">
    <property type="component" value="Chromosome"/>
</dbReference>
<evidence type="ECO:0000256" key="5">
    <source>
        <dbReference type="RuleBase" id="RU362030"/>
    </source>
</evidence>
<evidence type="ECO:0000256" key="3">
    <source>
        <dbReference type="ARBA" id="ARBA00022679"/>
    </source>
</evidence>
<dbReference type="PANTHER" id="PTHR43619">
    <property type="entry name" value="S-ADENOSYL-L-METHIONINE-DEPENDENT METHYLTRANSFERASE YKTD-RELATED"/>
    <property type="match status" value="1"/>
</dbReference>